<dbReference type="HOGENOM" id="CLU_2892702_0_0_1"/>
<dbReference type="Proteomes" id="UP000006038">
    <property type="component" value="Unassembled WGS sequence"/>
</dbReference>
<reference evidence="1" key="1">
    <citation type="submission" date="2013-04" db="UniProtKB">
        <authorList>
            <consortium name="EnsemblPlants"/>
        </authorList>
    </citation>
    <scope>IDENTIFICATION</scope>
</reference>
<sequence length="63" mass="7163">MKANFPICSKTGYMFSANSRLGFGRIGCKVTLYHQDNMPIYNSYFLPTCLAVSVPQQHIYLIL</sequence>
<proteinExistence type="predicted"/>
<protein>
    <submittedName>
        <fullName evidence="1">Uncharacterized protein</fullName>
    </submittedName>
</protein>
<dbReference type="Gramene" id="OB02G34580.1">
    <property type="protein sequence ID" value="OB02G34580.1"/>
    <property type="gene ID" value="OB02G34580"/>
</dbReference>
<keyword evidence="2" id="KW-1185">Reference proteome</keyword>
<accession>J3LFP1</accession>
<organism evidence="1">
    <name type="scientific">Oryza brachyantha</name>
    <name type="common">malo sina</name>
    <dbReference type="NCBI Taxonomy" id="4533"/>
    <lineage>
        <taxon>Eukaryota</taxon>
        <taxon>Viridiplantae</taxon>
        <taxon>Streptophyta</taxon>
        <taxon>Embryophyta</taxon>
        <taxon>Tracheophyta</taxon>
        <taxon>Spermatophyta</taxon>
        <taxon>Magnoliopsida</taxon>
        <taxon>Liliopsida</taxon>
        <taxon>Poales</taxon>
        <taxon>Poaceae</taxon>
        <taxon>BOP clade</taxon>
        <taxon>Oryzoideae</taxon>
        <taxon>Oryzeae</taxon>
        <taxon>Oryzinae</taxon>
        <taxon>Oryza</taxon>
    </lineage>
</organism>
<dbReference type="AlphaFoldDB" id="J3LFP1"/>
<evidence type="ECO:0000313" key="2">
    <source>
        <dbReference type="Proteomes" id="UP000006038"/>
    </source>
</evidence>
<evidence type="ECO:0000313" key="1">
    <source>
        <dbReference type="EnsemblPlants" id="OB02G34580.1"/>
    </source>
</evidence>
<name>J3LFP1_ORYBR</name>
<dbReference type="EnsemblPlants" id="OB02G34580.1">
    <property type="protein sequence ID" value="OB02G34580.1"/>
    <property type="gene ID" value="OB02G34580"/>
</dbReference>